<dbReference type="PROSITE" id="PS00018">
    <property type="entry name" value="EF_HAND_1"/>
    <property type="match status" value="1"/>
</dbReference>
<feature type="chain" id="PRO_5005874192" description="Glucosidase 2 subunit beta" evidence="9">
    <location>
        <begin position="23"/>
        <end position="520"/>
    </location>
</feature>
<evidence type="ECO:0000256" key="7">
    <source>
        <dbReference type="SAM" id="Coils"/>
    </source>
</evidence>
<dbReference type="InterPro" id="IPR002172">
    <property type="entry name" value="LDrepeatLR_classA_rpt"/>
</dbReference>
<feature type="signal peptide" evidence="9">
    <location>
        <begin position="1"/>
        <end position="22"/>
    </location>
</feature>
<evidence type="ECO:0000259" key="11">
    <source>
        <dbReference type="PROSITE" id="PS51914"/>
    </source>
</evidence>
<dbReference type="AlphaFoldDB" id="A0A0N1IT49"/>
<evidence type="ECO:0000256" key="5">
    <source>
        <dbReference type="ARBA" id="ARBA00023157"/>
    </source>
</evidence>
<dbReference type="Gene3D" id="1.10.238.10">
    <property type="entry name" value="EF-hand"/>
    <property type="match status" value="1"/>
</dbReference>
<accession>A0A0N1IT49</accession>
<feature type="region of interest" description="Disordered" evidence="8">
    <location>
        <begin position="197"/>
        <end position="225"/>
    </location>
</feature>
<dbReference type="Proteomes" id="UP000053105">
    <property type="component" value="Unassembled WGS sequence"/>
</dbReference>
<dbReference type="InterPro" id="IPR036055">
    <property type="entry name" value="LDL_receptor-like_sf"/>
</dbReference>
<evidence type="ECO:0000256" key="6">
    <source>
        <dbReference type="PROSITE-ProRule" id="PRU00124"/>
    </source>
</evidence>
<feature type="compositionally biased region" description="Acidic residues" evidence="8">
    <location>
        <begin position="328"/>
        <end position="341"/>
    </location>
</feature>
<dbReference type="Gene3D" id="2.70.130.10">
    <property type="entry name" value="Mannose-6-phosphate receptor binding domain"/>
    <property type="match status" value="1"/>
</dbReference>
<keyword evidence="5" id="KW-1015">Disulfide bond</keyword>
<keyword evidence="7" id="KW-0175">Coiled coil</keyword>
<dbReference type="SUPFAM" id="SSF50911">
    <property type="entry name" value="Mannose 6-phosphate receptor domain"/>
    <property type="match status" value="1"/>
</dbReference>
<evidence type="ECO:0000259" key="10">
    <source>
        <dbReference type="PROSITE" id="PS50222"/>
    </source>
</evidence>
<gene>
    <name evidence="12" type="ORF">WN51_04940</name>
</gene>
<sequence>MNNLTLFLLSANLLILLGHVAGSKVLQIRGIPIAKSSLYPSDRDFQCLDGSLIIPFSHVNDNYCDCADGSDEPGTPACTNGSFYCENSGHKPRYIPSTWVNDGVCDCCDTSDEYSSGKECPNNCNELGKEARLEQQKAEELIREGNKIRMEMIAKGKQLKTDYQARLVKLRAEYEEAELVKKEKELLKTQAEERESAALEKYKQTEPEQSTAEEGEEEEELRESDAEDYFKLLDSDNSGTVTIAELQVRVTFDKDRDGAVSEEEALFFLNDQKEVDLQEFVTSAWTNVKPFLMLEQGMFKPADQREEGEDEEEEEAQEPIEEKSEQEKGEDDGAEGEDRADDEQKKTEESQVQYDEETQALIDEATVARENFQTAEKSVNELLTEIRKFEEKLDRDFGVDNEFAPLDGECFEYTNLEYIYTLCMFSKTTQRSKSGGSDIILGHWNDWNGPDGQKYSRMKYDNGLSCWNGPARSTVVNLSCGRENKLVSVTEPSRCEYAMEFSTPAVCNLSQDSANAHDEL</sequence>
<dbReference type="InterPro" id="IPR009011">
    <property type="entry name" value="Man6P_isomerase_rcpt-bd_dom_sf"/>
</dbReference>
<comment type="caution">
    <text evidence="6">Lacks conserved residue(s) required for the propagation of feature annotation.</text>
</comment>
<protein>
    <recommendedName>
        <fullName evidence="1">Glucosidase 2 subunit beta</fullName>
    </recommendedName>
</protein>
<evidence type="ECO:0000256" key="3">
    <source>
        <dbReference type="ARBA" id="ARBA00022824"/>
    </source>
</evidence>
<dbReference type="PANTHER" id="PTHR12630">
    <property type="entry name" value="N-LINKED OLIGOSACCHARIDE PROCESSING"/>
    <property type="match status" value="1"/>
</dbReference>
<feature type="compositionally biased region" description="Acidic residues" evidence="8">
    <location>
        <begin position="211"/>
        <end position="225"/>
    </location>
</feature>
<feature type="region of interest" description="Disordered" evidence="8">
    <location>
        <begin position="301"/>
        <end position="357"/>
    </location>
</feature>
<evidence type="ECO:0000313" key="13">
    <source>
        <dbReference type="Proteomes" id="UP000053105"/>
    </source>
</evidence>
<organism evidence="12 13">
    <name type="scientific">Melipona quadrifasciata</name>
    <dbReference type="NCBI Taxonomy" id="166423"/>
    <lineage>
        <taxon>Eukaryota</taxon>
        <taxon>Metazoa</taxon>
        <taxon>Ecdysozoa</taxon>
        <taxon>Arthropoda</taxon>
        <taxon>Hexapoda</taxon>
        <taxon>Insecta</taxon>
        <taxon>Pterygota</taxon>
        <taxon>Neoptera</taxon>
        <taxon>Endopterygota</taxon>
        <taxon>Hymenoptera</taxon>
        <taxon>Apocrita</taxon>
        <taxon>Aculeata</taxon>
        <taxon>Apoidea</taxon>
        <taxon>Anthophila</taxon>
        <taxon>Apidae</taxon>
        <taxon>Melipona</taxon>
    </lineage>
</organism>
<feature type="coiled-coil region" evidence="7">
    <location>
        <begin position="124"/>
        <end position="194"/>
    </location>
</feature>
<dbReference type="SUPFAM" id="SSF57424">
    <property type="entry name" value="LDL receptor-like module"/>
    <property type="match status" value="2"/>
</dbReference>
<dbReference type="GO" id="GO:0005509">
    <property type="term" value="F:calcium ion binding"/>
    <property type="evidence" value="ECO:0007669"/>
    <property type="project" value="InterPro"/>
</dbReference>
<feature type="compositionally biased region" description="Basic and acidic residues" evidence="8">
    <location>
        <begin position="197"/>
        <end position="206"/>
    </location>
</feature>
<dbReference type="InterPro" id="IPR011992">
    <property type="entry name" value="EF-hand-dom_pair"/>
</dbReference>
<dbReference type="CDD" id="cd00112">
    <property type="entry name" value="LDLa"/>
    <property type="match status" value="2"/>
</dbReference>
<evidence type="ECO:0000256" key="9">
    <source>
        <dbReference type="SAM" id="SignalP"/>
    </source>
</evidence>
<feature type="domain" description="EF-hand" evidence="10">
    <location>
        <begin position="221"/>
        <end position="256"/>
    </location>
</feature>
<evidence type="ECO:0000256" key="1">
    <source>
        <dbReference type="ARBA" id="ARBA00022387"/>
    </source>
</evidence>
<evidence type="ECO:0000256" key="2">
    <source>
        <dbReference type="ARBA" id="ARBA00022729"/>
    </source>
</evidence>
<dbReference type="InterPro" id="IPR018247">
    <property type="entry name" value="EF_Hand_1_Ca_BS"/>
</dbReference>
<feature type="domain" description="MRH" evidence="11">
    <location>
        <begin position="408"/>
        <end position="509"/>
    </location>
</feature>
<dbReference type="PROSITE" id="PS50222">
    <property type="entry name" value="EF_HAND_2"/>
    <property type="match status" value="1"/>
</dbReference>
<dbReference type="STRING" id="166423.A0A0N1IT49"/>
<dbReference type="EMBL" id="KQ435883">
    <property type="protein sequence ID" value="KOX69658.1"/>
    <property type="molecule type" value="Genomic_DNA"/>
</dbReference>
<dbReference type="Pfam" id="PF12999">
    <property type="entry name" value="PRKCSH-like"/>
    <property type="match status" value="1"/>
</dbReference>
<dbReference type="GO" id="GO:0006491">
    <property type="term" value="P:N-glycan processing"/>
    <property type="evidence" value="ECO:0007669"/>
    <property type="project" value="TreeGrafter"/>
</dbReference>
<dbReference type="PANTHER" id="PTHR12630:SF1">
    <property type="entry name" value="GLUCOSIDASE 2 SUBUNIT BETA"/>
    <property type="match status" value="1"/>
</dbReference>
<dbReference type="PROSITE" id="PS51914">
    <property type="entry name" value="MRH"/>
    <property type="match status" value="1"/>
</dbReference>
<dbReference type="InterPro" id="IPR044865">
    <property type="entry name" value="MRH_dom"/>
</dbReference>
<reference evidence="12 13" key="1">
    <citation type="submission" date="2015-07" db="EMBL/GenBank/DDBJ databases">
        <title>The genome of Melipona quadrifasciata.</title>
        <authorList>
            <person name="Pan H."/>
            <person name="Kapheim K."/>
        </authorList>
    </citation>
    <scope>NUCLEOTIDE SEQUENCE [LARGE SCALE GENOMIC DNA]</scope>
    <source>
        <strain evidence="12">0111107301</strain>
        <tissue evidence="12">Whole body</tissue>
    </source>
</reference>
<evidence type="ECO:0000256" key="8">
    <source>
        <dbReference type="SAM" id="MobiDB-lite"/>
    </source>
</evidence>
<dbReference type="OrthoDB" id="28322at2759"/>
<dbReference type="InterPro" id="IPR039794">
    <property type="entry name" value="Gtb1-like"/>
</dbReference>
<dbReference type="PROSITE" id="PS50068">
    <property type="entry name" value="LDLRA_2"/>
    <property type="match status" value="1"/>
</dbReference>
<name>A0A0N1IT49_9HYME</name>
<proteinExistence type="predicted"/>
<dbReference type="InterPro" id="IPR002048">
    <property type="entry name" value="EF_hand_dom"/>
</dbReference>
<dbReference type="SUPFAM" id="SSF47473">
    <property type="entry name" value="EF-hand"/>
    <property type="match status" value="1"/>
</dbReference>
<feature type="compositionally biased region" description="Acidic residues" evidence="8">
    <location>
        <begin position="306"/>
        <end position="319"/>
    </location>
</feature>
<evidence type="ECO:0000313" key="12">
    <source>
        <dbReference type="EMBL" id="KOX69658.1"/>
    </source>
</evidence>
<keyword evidence="13" id="KW-1185">Reference proteome</keyword>
<keyword evidence="3" id="KW-0256">Endoplasmic reticulum</keyword>
<keyword evidence="2 9" id="KW-0732">Signal</keyword>
<keyword evidence="4" id="KW-0106">Calcium</keyword>
<dbReference type="Gene3D" id="4.10.400.10">
    <property type="entry name" value="Low-density Lipoprotein Receptor"/>
    <property type="match status" value="2"/>
</dbReference>
<dbReference type="InterPro" id="IPR028146">
    <property type="entry name" value="PRKCSH_N"/>
</dbReference>
<dbReference type="GO" id="GO:0017177">
    <property type="term" value="C:glucosidase II complex"/>
    <property type="evidence" value="ECO:0007669"/>
    <property type="project" value="TreeGrafter"/>
</dbReference>
<evidence type="ECO:0000256" key="4">
    <source>
        <dbReference type="ARBA" id="ARBA00022837"/>
    </source>
</evidence>
<dbReference type="InterPro" id="IPR036607">
    <property type="entry name" value="PRKCSH"/>
</dbReference>
<dbReference type="Pfam" id="PF13015">
    <property type="entry name" value="PRKCSH_1"/>
    <property type="match status" value="1"/>
</dbReference>